<dbReference type="InterPro" id="IPR036390">
    <property type="entry name" value="WH_DNA-bd_sf"/>
</dbReference>
<proteinExistence type="predicted"/>
<dbReference type="OrthoDB" id="4267933at2"/>
<dbReference type="EMBL" id="CP029188">
    <property type="protein sequence ID" value="AWI32736.1"/>
    <property type="molecule type" value="Genomic_DNA"/>
</dbReference>
<name>A0A2S1T2C6_9ACTN</name>
<dbReference type="RefSeq" id="WP_108908604.1">
    <property type="nucleotide sequence ID" value="NZ_CP029188.1"/>
</dbReference>
<organism evidence="2 3">
    <name type="scientific">Streptomyces tirandamycinicus</name>
    <dbReference type="NCBI Taxonomy" id="2174846"/>
    <lineage>
        <taxon>Bacteria</taxon>
        <taxon>Bacillati</taxon>
        <taxon>Actinomycetota</taxon>
        <taxon>Actinomycetes</taxon>
        <taxon>Kitasatosporales</taxon>
        <taxon>Streptomycetaceae</taxon>
        <taxon>Streptomyces</taxon>
    </lineage>
</organism>
<dbReference type="InterPro" id="IPR006199">
    <property type="entry name" value="LexA_DNA-bd_dom"/>
</dbReference>
<dbReference type="Proteomes" id="UP000244900">
    <property type="component" value="Chromosome"/>
</dbReference>
<dbReference type="AlphaFoldDB" id="A0A2S1T2C6"/>
<sequence>MQDITDRQRHILRAIREHIADTGEAPTMREIADAVGLRSSSSAWYQVRRLEHVGVLARDPHRHRSLRLT</sequence>
<gene>
    <name evidence="2" type="ORF">DDW44_30960</name>
</gene>
<protein>
    <recommendedName>
        <fullName evidence="1">LexA repressor DNA-binding domain-containing protein</fullName>
    </recommendedName>
</protein>
<keyword evidence="3" id="KW-1185">Reference proteome</keyword>
<reference evidence="2 3" key="1">
    <citation type="submission" date="2018-05" db="EMBL/GenBank/DDBJ databases">
        <title>Complete genome sequence of sponge-derived Streptomyces sp. HNM0039.</title>
        <authorList>
            <person name="Huang X."/>
            <person name="Zhou S."/>
        </authorList>
    </citation>
    <scope>NUCLEOTIDE SEQUENCE [LARGE SCALE GENOMIC DNA]</scope>
    <source>
        <strain evidence="2 3">HNM0039</strain>
    </source>
</reference>
<dbReference type="GO" id="GO:0006508">
    <property type="term" value="P:proteolysis"/>
    <property type="evidence" value="ECO:0007669"/>
    <property type="project" value="InterPro"/>
</dbReference>
<dbReference type="Pfam" id="PF01726">
    <property type="entry name" value="LexA_DNA_bind"/>
    <property type="match status" value="1"/>
</dbReference>
<dbReference type="PANTHER" id="PTHR33516:SF2">
    <property type="entry name" value="LEXA REPRESSOR-RELATED"/>
    <property type="match status" value="1"/>
</dbReference>
<dbReference type="GO" id="GO:0004252">
    <property type="term" value="F:serine-type endopeptidase activity"/>
    <property type="evidence" value="ECO:0007669"/>
    <property type="project" value="InterPro"/>
</dbReference>
<feature type="domain" description="LexA repressor DNA-binding" evidence="1">
    <location>
        <begin position="1"/>
        <end position="64"/>
    </location>
</feature>
<dbReference type="Gene3D" id="1.10.10.10">
    <property type="entry name" value="Winged helix-like DNA-binding domain superfamily/Winged helix DNA-binding domain"/>
    <property type="match status" value="1"/>
</dbReference>
<evidence type="ECO:0000259" key="1">
    <source>
        <dbReference type="Pfam" id="PF01726"/>
    </source>
</evidence>
<evidence type="ECO:0000313" key="2">
    <source>
        <dbReference type="EMBL" id="AWI32736.1"/>
    </source>
</evidence>
<dbReference type="SUPFAM" id="SSF46785">
    <property type="entry name" value="Winged helix' DNA-binding domain"/>
    <property type="match status" value="1"/>
</dbReference>
<dbReference type="InterPro" id="IPR036388">
    <property type="entry name" value="WH-like_DNA-bd_sf"/>
</dbReference>
<dbReference type="KEGG" id="stir:DDW44_30960"/>
<dbReference type="InterPro" id="IPR050077">
    <property type="entry name" value="LexA_repressor"/>
</dbReference>
<dbReference type="PANTHER" id="PTHR33516">
    <property type="entry name" value="LEXA REPRESSOR"/>
    <property type="match status" value="1"/>
</dbReference>
<evidence type="ECO:0000313" key="3">
    <source>
        <dbReference type="Proteomes" id="UP000244900"/>
    </source>
</evidence>
<accession>A0A2S1T2C6</accession>